<gene>
    <name evidence="1" type="ORF">FBY41_1405</name>
</gene>
<dbReference type="AlphaFoldDB" id="A0A543I350"/>
<organism evidence="1 2">
    <name type="scientific">Humibacillus xanthopallidus</name>
    <dbReference type="NCBI Taxonomy" id="412689"/>
    <lineage>
        <taxon>Bacteria</taxon>
        <taxon>Bacillati</taxon>
        <taxon>Actinomycetota</taxon>
        <taxon>Actinomycetes</taxon>
        <taxon>Micrococcales</taxon>
        <taxon>Intrasporangiaceae</taxon>
        <taxon>Humibacillus</taxon>
    </lineage>
</organism>
<sequence length="151" mass="16604">MSGSWVGCYLPGSSLENPADGIELHFDRPTRDGALHAAGFIHRGPSSTSGRCMAPSPTAPRGEALPVELRRSDFSYAKGWLNGVATIRMMVFKDLRPSYGTAKTGLDVEEFQVTADEPGYRDVVVHRDVHSVPGHTLKALRYLNYVIPYQQ</sequence>
<name>A0A543I350_9MICO</name>
<evidence type="ECO:0000313" key="1">
    <source>
        <dbReference type="EMBL" id="TQM65023.1"/>
    </source>
</evidence>
<evidence type="ECO:0000313" key="2">
    <source>
        <dbReference type="Proteomes" id="UP000316747"/>
    </source>
</evidence>
<proteinExistence type="predicted"/>
<reference evidence="1 2" key="1">
    <citation type="submission" date="2019-06" db="EMBL/GenBank/DDBJ databases">
        <title>Genome sequencing of plant associated microbes to promote plant fitness in Sorghum bicolor and Oryza sativa.</title>
        <authorList>
            <person name="Coleman-Derr D."/>
        </authorList>
    </citation>
    <scope>NUCLEOTIDE SEQUENCE [LARGE SCALE GENOMIC DNA]</scope>
    <source>
        <strain evidence="1 2">KV-663</strain>
    </source>
</reference>
<dbReference type="Proteomes" id="UP000316747">
    <property type="component" value="Unassembled WGS sequence"/>
</dbReference>
<accession>A0A543I350</accession>
<dbReference type="EMBL" id="VFPM01000001">
    <property type="protein sequence ID" value="TQM65023.1"/>
    <property type="molecule type" value="Genomic_DNA"/>
</dbReference>
<comment type="caution">
    <text evidence="1">The sequence shown here is derived from an EMBL/GenBank/DDBJ whole genome shotgun (WGS) entry which is preliminary data.</text>
</comment>
<protein>
    <submittedName>
        <fullName evidence="1">Uncharacterized protein</fullName>
    </submittedName>
</protein>
<keyword evidence="2" id="KW-1185">Reference proteome</keyword>